<geneLocation type="plasmid" evidence="3">
    <name>pam7 dna</name>
</geneLocation>
<proteinExistence type="predicted"/>
<dbReference type="AlphaFoldDB" id="A0A510IF19"/>
<evidence type="ECO:0000313" key="3">
    <source>
        <dbReference type="Proteomes" id="UP000315115"/>
    </source>
</evidence>
<name>A0A510IF19_9VIBR</name>
<accession>A0A510IF19</accession>
<evidence type="ECO:0000313" key="2">
    <source>
        <dbReference type="EMBL" id="BBL92385.1"/>
    </source>
</evidence>
<sequence length="125" mass="14192">MKNFPTILLAATALFCSTTSIAKVITQPQPLVVDDATSFSDIVCGNVKGHGRQKFVRYQYEREQFPTGFLETLDREFGEYFESIEKHADYIVLVNIDQRGVIEPTKIKQCKNDVVLFALQSIIPF</sequence>
<reference evidence="3" key="1">
    <citation type="submission" date="2019-07" db="EMBL/GenBank/DDBJ databases">
        <title>Complete Genome Sequences of Vibrion rotiferianus strain AM7.</title>
        <authorList>
            <person name="Miyazaki K."/>
            <person name="Wiseschart A."/>
            <person name="Pootanakit K."/>
            <person name="Ishimori K."/>
            <person name="Kitahara K."/>
        </authorList>
    </citation>
    <scope>NUCLEOTIDE SEQUENCE [LARGE SCALE GENOMIC DNA]</scope>
    <source>
        <strain evidence="3">AM7</strain>
        <plasmid evidence="3">pam7 dna</plasmid>
    </source>
</reference>
<protein>
    <submittedName>
        <fullName evidence="2">Uncharacterized protein</fullName>
    </submittedName>
</protein>
<dbReference type="RefSeq" id="WP_143694341.1">
    <property type="nucleotide sequence ID" value="NZ_AP019800.1"/>
</dbReference>
<feature type="chain" id="PRO_5022097701" evidence="1">
    <location>
        <begin position="23"/>
        <end position="125"/>
    </location>
</feature>
<dbReference type="EMBL" id="AP019800">
    <property type="protein sequence ID" value="BBL92385.1"/>
    <property type="molecule type" value="Genomic_DNA"/>
</dbReference>
<gene>
    <name evidence="2" type="ORF">VroAM7_50380</name>
</gene>
<feature type="signal peptide" evidence="1">
    <location>
        <begin position="1"/>
        <end position="22"/>
    </location>
</feature>
<dbReference type="Proteomes" id="UP000315115">
    <property type="component" value="Plasmid pAM7"/>
</dbReference>
<organism evidence="2 3">
    <name type="scientific">Vibrio rotiferianus</name>
    <dbReference type="NCBI Taxonomy" id="190895"/>
    <lineage>
        <taxon>Bacteria</taxon>
        <taxon>Pseudomonadati</taxon>
        <taxon>Pseudomonadota</taxon>
        <taxon>Gammaproteobacteria</taxon>
        <taxon>Vibrionales</taxon>
        <taxon>Vibrionaceae</taxon>
        <taxon>Vibrio</taxon>
    </lineage>
</organism>
<keyword evidence="2" id="KW-0614">Plasmid</keyword>
<keyword evidence="1" id="KW-0732">Signal</keyword>
<evidence type="ECO:0000256" key="1">
    <source>
        <dbReference type="SAM" id="SignalP"/>
    </source>
</evidence>